<dbReference type="SUPFAM" id="SSF53383">
    <property type="entry name" value="PLP-dependent transferases"/>
    <property type="match status" value="1"/>
</dbReference>
<evidence type="ECO:0000313" key="12">
    <source>
        <dbReference type="Proteomes" id="UP001176961"/>
    </source>
</evidence>
<sequence>MPQTPRKVSENIMYHNLAPSSILKIEQNSPRVPPKRLHAATRTYSTKVLTEDTMNPNMVTLQYAVTGPIVVRAIEIEKELAKGVSKPFKNVIRVNLGDAQAMGQKPITFVRQVLSCVSNPSLMETGMFPKDVIEHSKAIINDCAGQSIGAYTEDFGVRVIRKHIADYITKRDGGIPSNPENVALSTGASGSIKHVFEMFATHAEKKVGVMIPIPQFPLYSATIEEFGLGKVEYYLAEEKNWGLDVDELERAYQENSEKYNVKVLCVINPGNPSGQVLSRQNMEEVIEFAYKHHLFLMVDEVYQDNIYADGVKWQSFKRVINEMGAPYNKMELASFHSSSKGYMGECGVRGGYVEFFNLDPKPYFHLEKMVSAKSGSSVLGQTAIDCMVCPPKPGDPSYDQWLKEKTAILDSLKERAKLVEETFGSLEGISCNKLQGAMYAFPRLLLPSRAVEKAKSLHLEPDFFYAKQLLESAGICVVPGSGFGQKEGTYHFRTTILPQIDVMKDMLARFTSFHKKFMEEYR</sequence>
<dbReference type="AlphaFoldDB" id="A0AA36DU55"/>
<dbReference type="EMBL" id="CATQJL010000112">
    <property type="protein sequence ID" value="CAJ0593735.1"/>
    <property type="molecule type" value="Genomic_DNA"/>
</dbReference>
<keyword evidence="3" id="KW-0032">Aminotransferase</keyword>
<keyword evidence="5" id="KW-0663">Pyridoxal phosphate</keyword>
<comment type="subunit">
    <text evidence="2">Homodimer.</text>
</comment>
<dbReference type="Proteomes" id="UP001176961">
    <property type="component" value="Unassembled WGS sequence"/>
</dbReference>
<protein>
    <recommendedName>
        <fullName evidence="8">alanine transaminase</fullName>
        <ecNumber evidence="8">2.6.1.2</ecNumber>
    </recommendedName>
</protein>
<dbReference type="GO" id="GO:0004021">
    <property type="term" value="F:L-alanine:2-oxoglutarate aminotransferase activity"/>
    <property type="evidence" value="ECO:0007669"/>
    <property type="project" value="UniProtKB-EC"/>
</dbReference>
<dbReference type="FunFam" id="3.90.1150.10:FF:000010">
    <property type="entry name" value="Alanine aminotransferase 2"/>
    <property type="match status" value="1"/>
</dbReference>
<name>A0AA36DU55_CYLNA</name>
<comment type="caution">
    <text evidence="11">The sequence shown here is derived from an EMBL/GenBank/DDBJ whole genome shotgun (WGS) entry which is preliminary data.</text>
</comment>
<dbReference type="InterPro" id="IPR015422">
    <property type="entry name" value="PyrdxlP-dep_Trfase_small"/>
</dbReference>
<dbReference type="InterPro" id="IPR004839">
    <property type="entry name" value="Aminotransferase_I/II_large"/>
</dbReference>
<comment type="cofactor">
    <cofactor evidence="1">
        <name>pyridoxal 5'-phosphate</name>
        <dbReference type="ChEBI" id="CHEBI:597326"/>
    </cofactor>
</comment>
<comment type="pathway">
    <text evidence="6">Amino-acid degradation; L-alanine degradation via transaminase pathway; pyruvate from L-alanine: step 1/1.</text>
</comment>
<proteinExistence type="inferred from homology"/>
<dbReference type="InterPro" id="IPR015424">
    <property type="entry name" value="PyrdxlP-dep_Trfase"/>
</dbReference>
<dbReference type="Gene3D" id="3.40.640.10">
    <property type="entry name" value="Type I PLP-dependent aspartate aminotransferase-like (Major domain)"/>
    <property type="match status" value="1"/>
</dbReference>
<dbReference type="PANTHER" id="PTHR11751">
    <property type="entry name" value="ALANINE AMINOTRANSFERASE"/>
    <property type="match status" value="1"/>
</dbReference>
<evidence type="ECO:0000256" key="3">
    <source>
        <dbReference type="ARBA" id="ARBA00022576"/>
    </source>
</evidence>
<dbReference type="PANTHER" id="PTHR11751:SF29">
    <property type="entry name" value="ALANINE TRANSAMINASE"/>
    <property type="match status" value="1"/>
</dbReference>
<evidence type="ECO:0000256" key="2">
    <source>
        <dbReference type="ARBA" id="ARBA00011738"/>
    </source>
</evidence>
<comment type="similarity">
    <text evidence="7">Belongs to the class-I pyridoxal-phosphate-dependent aminotransferase family. Alanine aminotransferase subfamily.</text>
</comment>
<dbReference type="EC" id="2.6.1.2" evidence="8"/>
<evidence type="ECO:0000256" key="4">
    <source>
        <dbReference type="ARBA" id="ARBA00022679"/>
    </source>
</evidence>
<dbReference type="InterPro" id="IPR015421">
    <property type="entry name" value="PyrdxlP-dep_Trfase_major"/>
</dbReference>
<evidence type="ECO:0000256" key="8">
    <source>
        <dbReference type="ARBA" id="ARBA00026106"/>
    </source>
</evidence>
<dbReference type="Gene3D" id="3.90.1150.10">
    <property type="entry name" value="Aspartate Aminotransferase, domain 1"/>
    <property type="match status" value="1"/>
</dbReference>
<feature type="domain" description="Aminotransferase class I/classII large" evidence="10">
    <location>
        <begin position="132"/>
        <end position="496"/>
    </location>
</feature>
<keyword evidence="4" id="KW-0808">Transferase</keyword>
<dbReference type="Gene3D" id="1.10.287.1970">
    <property type="match status" value="1"/>
</dbReference>
<evidence type="ECO:0000313" key="11">
    <source>
        <dbReference type="EMBL" id="CAJ0593735.1"/>
    </source>
</evidence>
<gene>
    <name evidence="11" type="ORF">CYNAS_LOCUS5718</name>
</gene>
<dbReference type="FunFam" id="3.40.640.10:FF:000012">
    <property type="entry name" value="alanine aminotransferase 2"/>
    <property type="match status" value="1"/>
</dbReference>
<evidence type="ECO:0000256" key="9">
    <source>
        <dbReference type="ARBA" id="ARBA00047412"/>
    </source>
</evidence>
<dbReference type="InterPro" id="IPR045088">
    <property type="entry name" value="ALAT1/2-like"/>
</dbReference>
<organism evidence="11 12">
    <name type="scientific">Cylicocyclus nassatus</name>
    <name type="common">Nematode worm</name>
    <dbReference type="NCBI Taxonomy" id="53992"/>
    <lineage>
        <taxon>Eukaryota</taxon>
        <taxon>Metazoa</taxon>
        <taxon>Ecdysozoa</taxon>
        <taxon>Nematoda</taxon>
        <taxon>Chromadorea</taxon>
        <taxon>Rhabditida</taxon>
        <taxon>Rhabditina</taxon>
        <taxon>Rhabditomorpha</taxon>
        <taxon>Strongyloidea</taxon>
        <taxon>Strongylidae</taxon>
        <taxon>Cylicocyclus</taxon>
    </lineage>
</organism>
<dbReference type="Pfam" id="PF00155">
    <property type="entry name" value="Aminotran_1_2"/>
    <property type="match status" value="1"/>
</dbReference>
<accession>A0AA36DU55</accession>
<dbReference type="GO" id="GO:0030170">
    <property type="term" value="F:pyridoxal phosphate binding"/>
    <property type="evidence" value="ECO:0007669"/>
    <property type="project" value="InterPro"/>
</dbReference>
<dbReference type="FunFam" id="1.10.287.1970:FF:000001">
    <property type="entry name" value="Alanine aminotransferase 2"/>
    <property type="match status" value="1"/>
</dbReference>
<evidence type="ECO:0000256" key="7">
    <source>
        <dbReference type="ARBA" id="ARBA00025785"/>
    </source>
</evidence>
<comment type="catalytic activity">
    <reaction evidence="9">
        <text>L-alanine + 2-oxoglutarate = pyruvate + L-glutamate</text>
        <dbReference type="Rhea" id="RHEA:19453"/>
        <dbReference type="ChEBI" id="CHEBI:15361"/>
        <dbReference type="ChEBI" id="CHEBI:16810"/>
        <dbReference type="ChEBI" id="CHEBI:29985"/>
        <dbReference type="ChEBI" id="CHEBI:57972"/>
        <dbReference type="EC" id="2.6.1.2"/>
    </reaction>
</comment>
<reference evidence="11" key="1">
    <citation type="submission" date="2023-07" db="EMBL/GenBank/DDBJ databases">
        <authorList>
            <consortium name="CYATHOMIX"/>
        </authorList>
    </citation>
    <scope>NUCLEOTIDE SEQUENCE</scope>
    <source>
        <strain evidence="11">N/A</strain>
    </source>
</reference>
<evidence type="ECO:0000256" key="1">
    <source>
        <dbReference type="ARBA" id="ARBA00001933"/>
    </source>
</evidence>
<evidence type="ECO:0000256" key="6">
    <source>
        <dbReference type="ARBA" id="ARBA00025708"/>
    </source>
</evidence>
<dbReference type="CDD" id="cd00609">
    <property type="entry name" value="AAT_like"/>
    <property type="match status" value="1"/>
</dbReference>
<keyword evidence="12" id="KW-1185">Reference proteome</keyword>
<evidence type="ECO:0000256" key="5">
    <source>
        <dbReference type="ARBA" id="ARBA00022898"/>
    </source>
</evidence>
<evidence type="ECO:0000259" key="10">
    <source>
        <dbReference type="Pfam" id="PF00155"/>
    </source>
</evidence>